<reference evidence="1 2" key="1">
    <citation type="submission" date="2018-12" db="EMBL/GenBank/DDBJ databases">
        <title>Dyella dinghuensis sp. nov. DHOA06 and Dyella choica sp. nov. 4M-K27, isolated from forest soil.</title>
        <authorList>
            <person name="Qiu L.-H."/>
            <person name="Gao Z.-H."/>
        </authorList>
    </citation>
    <scope>NUCLEOTIDE SEQUENCE [LARGE SCALE GENOMIC DNA]</scope>
    <source>
        <strain evidence="1 2">4M-K27</strain>
    </source>
</reference>
<dbReference type="EMBL" id="RYYV01000060">
    <property type="protein sequence ID" value="RUL67699.1"/>
    <property type="molecule type" value="Genomic_DNA"/>
</dbReference>
<accession>A0A432LZ58</accession>
<gene>
    <name evidence="1" type="ORF">EKH80_23660</name>
</gene>
<protein>
    <submittedName>
        <fullName evidence="1">Uncharacterized protein</fullName>
    </submittedName>
</protein>
<sequence length="109" mass="12184">MAMVRKVLAGTLIFVLPVASVGYGLAFQAKKDCLTDTSRDLVARHVKGFTMEKAVDTADIPITSRVAWPFVVDVYYSVPWGMHAAMSRNRYTVFPWGSKKVSHKVEYSL</sequence>
<dbReference type="RefSeq" id="WP_126687252.1">
    <property type="nucleotide sequence ID" value="NZ_RYYV01000060.1"/>
</dbReference>
<proteinExistence type="predicted"/>
<keyword evidence="2" id="KW-1185">Reference proteome</keyword>
<name>A0A432LZ58_9GAMM</name>
<dbReference type="Proteomes" id="UP000274358">
    <property type="component" value="Unassembled WGS sequence"/>
</dbReference>
<comment type="caution">
    <text evidence="1">The sequence shown here is derived from an EMBL/GenBank/DDBJ whole genome shotgun (WGS) entry which is preliminary data.</text>
</comment>
<organism evidence="1 2">
    <name type="scientific">Dyella choica</name>
    <dbReference type="NCBI Taxonomy" id="1927959"/>
    <lineage>
        <taxon>Bacteria</taxon>
        <taxon>Pseudomonadati</taxon>
        <taxon>Pseudomonadota</taxon>
        <taxon>Gammaproteobacteria</taxon>
        <taxon>Lysobacterales</taxon>
        <taxon>Rhodanobacteraceae</taxon>
        <taxon>Dyella</taxon>
    </lineage>
</organism>
<evidence type="ECO:0000313" key="2">
    <source>
        <dbReference type="Proteomes" id="UP000274358"/>
    </source>
</evidence>
<dbReference type="AlphaFoldDB" id="A0A432LZ58"/>
<evidence type="ECO:0000313" key="1">
    <source>
        <dbReference type="EMBL" id="RUL67699.1"/>
    </source>
</evidence>